<dbReference type="InterPro" id="IPR010902">
    <property type="entry name" value="NUMOD4"/>
</dbReference>
<keyword evidence="3" id="KW-0255">Endonuclease</keyword>
<dbReference type="KEGG" id="vg:26516076"/>
<sequence length="171" mass="19173">MTEWREVVGYEGLYRVSEHGEVIGVIRKKIKKQFPNTSGYMSVGLCANGRQKNTTVHKIVALAFLDKAFESLEVNHIDGDKLNNHHSNLEWVTRLENLNHAKKMGLLRESTKVVAMPIDGSVGYFFVSINQAVKSGFNNGNIYNSINGKSPNHKGFNWAKVPSEMQIGEQP</sequence>
<feature type="domain" description="NUMOD4" evidence="1">
    <location>
        <begin position="3"/>
        <end position="45"/>
    </location>
</feature>
<dbReference type="RefSeq" id="YP_009187420.1">
    <property type="nucleotide sequence ID" value="NC_028657.1"/>
</dbReference>
<dbReference type="InterPro" id="IPR036388">
    <property type="entry name" value="WH-like_DNA-bd_sf"/>
</dbReference>
<dbReference type="Gene3D" id="1.10.10.10">
    <property type="entry name" value="Winged helix-like DNA-binding domain superfamily/Winged helix DNA-binding domain"/>
    <property type="match status" value="1"/>
</dbReference>
<dbReference type="Proteomes" id="UP000201818">
    <property type="component" value="Segment"/>
</dbReference>
<dbReference type="SUPFAM" id="SSF54060">
    <property type="entry name" value="His-Me finger endonucleases"/>
    <property type="match status" value="1"/>
</dbReference>
<dbReference type="Pfam" id="PF13392">
    <property type="entry name" value="HNH_3"/>
    <property type="match status" value="1"/>
</dbReference>
<keyword evidence="4" id="KW-1185">Reference proteome</keyword>
<dbReference type="Gene3D" id="3.90.75.20">
    <property type="match status" value="1"/>
</dbReference>
<dbReference type="Pfam" id="PF07463">
    <property type="entry name" value="NUMOD4"/>
    <property type="match status" value="1"/>
</dbReference>
<dbReference type="EMBL" id="KT968831">
    <property type="protein sequence ID" value="ALP47844.1"/>
    <property type="molecule type" value="Genomic_DNA"/>
</dbReference>
<dbReference type="OrthoDB" id="21336at10239"/>
<accession>A0A0S2SY41</accession>
<evidence type="ECO:0000313" key="3">
    <source>
        <dbReference type="EMBL" id="ALP47844.1"/>
    </source>
</evidence>
<dbReference type="InterPro" id="IPR044925">
    <property type="entry name" value="His-Me_finger_sf"/>
</dbReference>
<name>A0A0S2SY41_9CAUD</name>
<dbReference type="GO" id="GO:0016788">
    <property type="term" value="F:hydrolase activity, acting on ester bonds"/>
    <property type="evidence" value="ECO:0007669"/>
    <property type="project" value="InterPro"/>
</dbReference>
<evidence type="ECO:0000259" key="2">
    <source>
        <dbReference type="Pfam" id="PF13392"/>
    </source>
</evidence>
<proteinExistence type="predicted"/>
<keyword evidence="3" id="KW-0540">Nuclease</keyword>
<gene>
    <name evidence="3" type="ORF">BPPAER656_00230</name>
</gene>
<reference evidence="3 4" key="1">
    <citation type="submission" date="2015-10" db="EMBL/GenBank/DDBJ databases">
        <title>Complete Genome Sequence of the Pseudomonas phage YMC11/02/R656_PAE_BP.</title>
        <authorList>
            <person name="Jeon J."/>
            <person name="Yong D."/>
            <person name="Lee K."/>
        </authorList>
    </citation>
    <scope>NUCLEOTIDE SEQUENCE [LARGE SCALE GENOMIC DNA]</scope>
</reference>
<feature type="domain" description="HNH nuclease" evidence="2">
    <location>
        <begin position="71"/>
        <end position="97"/>
    </location>
</feature>
<dbReference type="InterPro" id="IPR003615">
    <property type="entry name" value="HNH_nuc"/>
</dbReference>
<dbReference type="GO" id="GO:0004519">
    <property type="term" value="F:endonuclease activity"/>
    <property type="evidence" value="ECO:0007669"/>
    <property type="project" value="UniProtKB-KW"/>
</dbReference>
<protein>
    <submittedName>
        <fullName evidence="3">Putative HNH endonuclease</fullName>
    </submittedName>
</protein>
<evidence type="ECO:0000313" key="4">
    <source>
        <dbReference type="Proteomes" id="UP000201818"/>
    </source>
</evidence>
<keyword evidence="3" id="KW-0378">Hydrolase</keyword>
<organism evidence="3 4">
    <name type="scientific">Pseudomonas phage YMC11/02/R656</name>
    <dbReference type="NCBI Taxonomy" id="1755689"/>
    <lineage>
        <taxon>Viruses</taxon>
        <taxon>Duplodnaviria</taxon>
        <taxon>Heunggongvirae</taxon>
        <taxon>Uroviricota</taxon>
        <taxon>Caudoviricetes</taxon>
        <taxon>Bugaksanvirus</taxon>
        <taxon>Bugaksanvirus R656</taxon>
    </lineage>
</organism>
<evidence type="ECO:0000259" key="1">
    <source>
        <dbReference type="Pfam" id="PF07463"/>
    </source>
</evidence>
<dbReference type="GeneID" id="26516076"/>